<dbReference type="AlphaFoldDB" id="A0AAV6I0E7"/>
<dbReference type="Proteomes" id="UP000823749">
    <property type="component" value="Chromosome 2"/>
</dbReference>
<evidence type="ECO:0000313" key="4">
    <source>
        <dbReference type="Proteomes" id="UP000823749"/>
    </source>
</evidence>
<evidence type="ECO:0000313" key="2">
    <source>
        <dbReference type="EMBL" id="KAG5521060.1"/>
    </source>
</evidence>
<proteinExistence type="predicted"/>
<accession>A0AAV6I0E7</accession>
<evidence type="ECO:0000313" key="3">
    <source>
        <dbReference type="EMBL" id="KAG5562435.1"/>
    </source>
</evidence>
<comment type="caution">
    <text evidence="2">The sequence shown here is derived from an EMBL/GenBank/DDBJ whole genome shotgun (WGS) entry which is preliminary data.</text>
</comment>
<feature type="region of interest" description="Disordered" evidence="1">
    <location>
        <begin position="36"/>
        <end position="70"/>
    </location>
</feature>
<evidence type="ECO:0000256" key="1">
    <source>
        <dbReference type="SAM" id="MobiDB-lite"/>
    </source>
</evidence>
<dbReference type="Proteomes" id="UP000823749">
    <property type="component" value="Chromosome 12"/>
</dbReference>
<dbReference type="EMBL" id="JACTNZ010000002">
    <property type="protein sequence ID" value="KAG5562435.1"/>
    <property type="molecule type" value="Genomic_DNA"/>
</dbReference>
<organism evidence="2 4">
    <name type="scientific">Rhododendron griersonianum</name>
    <dbReference type="NCBI Taxonomy" id="479676"/>
    <lineage>
        <taxon>Eukaryota</taxon>
        <taxon>Viridiplantae</taxon>
        <taxon>Streptophyta</taxon>
        <taxon>Embryophyta</taxon>
        <taxon>Tracheophyta</taxon>
        <taxon>Spermatophyta</taxon>
        <taxon>Magnoliopsida</taxon>
        <taxon>eudicotyledons</taxon>
        <taxon>Gunneridae</taxon>
        <taxon>Pentapetalae</taxon>
        <taxon>asterids</taxon>
        <taxon>Ericales</taxon>
        <taxon>Ericaceae</taxon>
        <taxon>Ericoideae</taxon>
        <taxon>Rhodoreae</taxon>
        <taxon>Rhododendron</taxon>
    </lineage>
</organism>
<dbReference type="EMBL" id="JACTNZ010000012">
    <property type="protein sequence ID" value="KAG5521060.1"/>
    <property type="molecule type" value="Genomic_DNA"/>
</dbReference>
<keyword evidence="4" id="KW-1185">Reference proteome</keyword>
<protein>
    <submittedName>
        <fullName evidence="2">Uncharacterized protein</fullName>
    </submittedName>
</protein>
<name>A0AAV6I0E7_9ERIC</name>
<gene>
    <name evidence="3" type="ORF">RHGRI_005240</name>
    <name evidence="2" type="ORF">RHGRI_033574</name>
</gene>
<reference evidence="2" key="1">
    <citation type="submission" date="2020-08" db="EMBL/GenBank/DDBJ databases">
        <title>Plant Genome Project.</title>
        <authorList>
            <person name="Zhang R.-G."/>
        </authorList>
    </citation>
    <scope>NUCLEOTIDE SEQUENCE</scope>
    <source>
        <strain evidence="2">WSP0</strain>
        <tissue evidence="2">Leaf</tissue>
    </source>
</reference>
<sequence>MEGKLIAQLQRRRGAINMNLEGRAVGFGTDLSPPSAVNMNLGGGDGGSSVGEVVDGSRQGGAHLQVTRSV</sequence>